<protein>
    <submittedName>
        <fullName evidence="2">Uncharacterized protein</fullName>
    </submittedName>
</protein>
<evidence type="ECO:0000256" key="1">
    <source>
        <dbReference type="SAM" id="MobiDB-lite"/>
    </source>
</evidence>
<dbReference type="EMBL" id="JANPWB010000005">
    <property type="protein sequence ID" value="KAJ1189208.1"/>
    <property type="molecule type" value="Genomic_DNA"/>
</dbReference>
<comment type="caution">
    <text evidence="2">The sequence shown here is derived from an EMBL/GenBank/DDBJ whole genome shotgun (WGS) entry which is preliminary data.</text>
</comment>
<organism evidence="2 3">
    <name type="scientific">Pleurodeles waltl</name>
    <name type="common">Iberian ribbed newt</name>
    <dbReference type="NCBI Taxonomy" id="8319"/>
    <lineage>
        <taxon>Eukaryota</taxon>
        <taxon>Metazoa</taxon>
        <taxon>Chordata</taxon>
        <taxon>Craniata</taxon>
        <taxon>Vertebrata</taxon>
        <taxon>Euteleostomi</taxon>
        <taxon>Amphibia</taxon>
        <taxon>Batrachia</taxon>
        <taxon>Caudata</taxon>
        <taxon>Salamandroidea</taxon>
        <taxon>Salamandridae</taxon>
        <taxon>Pleurodelinae</taxon>
        <taxon>Pleurodeles</taxon>
    </lineage>
</organism>
<feature type="compositionally biased region" description="Basic residues" evidence="1">
    <location>
        <begin position="41"/>
        <end position="50"/>
    </location>
</feature>
<sequence length="347" mass="38369">MGWTEHKNNIVAENSAYILKRPQRRRDASREARQRAPEMQRRRRRMRAHRRGAEEPSLPQEELEHPTGICRAAPAAREAPRRRPVRIPAMLWGKRGLSRCVATLRGDSKLRRPPSGNRQKTVPRSKDRGGHSGFPTGLAGDCRKSARQPSGKHPSHEDAGSEWSRRSGKVRRVQLHPSRISVSAKQTLKFFVGPSYRGPCSAHAIGMGTAGAPRGPTAPHTAILFPAGEPPGTGWRYAVSESPWRRSKLRRHGGFPWAAESRRYTAGFPLLAAAVPPRSECPAVHRQPVGGATANLRPGGNYRQGQNDPLNVNKDFISYALSVPPLITFVIKQTFPCNLSLNFSPCA</sequence>
<keyword evidence="3" id="KW-1185">Reference proteome</keyword>
<name>A0AAV7UK42_PLEWA</name>
<accession>A0AAV7UK42</accession>
<gene>
    <name evidence="2" type="ORF">NDU88_005959</name>
</gene>
<proteinExistence type="predicted"/>
<dbReference type="AlphaFoldDB" id="A0AAV7UK42"/>
<feature type="compositionally biased region" description="Basic and acidic residues" evidence="1">
    <location>
        <begin position="25"/>
        <end position="40"/>
    </location>
</feature>
<feature type="compositionally biased region" description="Basic and acidic residues" evidence="1">
    <location>
        <begin position="154"/>
        <end position="165"/>
    </location>
</feature>
<feature type="region of interest" description="Disordered" evidence="1">
    <location>
        <begin position="1"/>
        <end position="67"/>
    </location>
</feature>
<dbReference type="Proteomes" id="UP001066276">
    <property type="component" value="Chromosome 3_1"/>
</dbReference>
<evidence type="ECO:0000313" key="3">
    <source>
        <dbReference type="Proteomes" id="UP001066276"/>
    </source>
</evidence>
<evidence type="ECO:0000313" key="2">
    <source>
        <dbReference type="EMBL" id="KAJ1189208.1"/>
    </source>
</evidence>
<feature type="region of interest" description="Disordered" evidence="1">
    <location>
        <begin position="103"/>
        <end position="177"/>
    </location>
</feature>
<reference evidence="2" key="1">
    <citation type="journal article" date="2022" name="bioRxiv">
        <title>Sequencing and chromosome-scale assembly of the giantPleurodeles waltlgenome.</title>
        <authorList>
            <person name="Brown T."/>
            <person name="Elewa A."/>
            <person name="Iarovenko S."/>
            <person name="Subramanian E."/>
            <person name="Araus A.J."/>
            <person name="Petzold A."/>
            <person name="Susuki M."/>
            <person name="Suzuki K.-i.T."/>
            <person name="Hayashi T."/>
            <person name="Toyoda A."/>
            <person name="Oliveira C."/>
            <person name="Osipova E."/>
            <person name="Leigh N.D."/>
            <person name="Simon A."/>
            <person name="Yun M.H."/>
        </authorList>
    </citation>
    <scope>NUCLEOTIDE SEQUENCE</scope>
    <source>
        <strain evidence="2">20211129_DDA</strain>
        <tissue evidence="2">Liver</tissue>
    </source>
</reference>